<protein>
    <recommendedName>
        <fullName evidence="4">Outer membrane protein beta-barrel domain-containing protein</fullName>
    </recommendedName>
</protein>
<name>A0ABP8IHP8_9BACT</name>
<keyword evidence="1" id="KW-0732">Signal</keyword>
<gene>
    <name evidence="2" type="ORF">GCM10023185_25340</name>
</gene>
<organism evidence="2 3">
    <name type="scientific">Hymenobacter saemangeumensis</name>
    <dbReference type="NCBI Taxonomy" id="1084522"/>
    <lineage>
        <taxon>Bacteria</taxon>
        <taxon>Pseudomonadati</taxon>
        <taxon>Bacteroidota</taxon>
        <taxon>Cytophagia</taxon>
        <taxon>Cytophagales</taxon>
        <taxon>Hymenobacteraceae</taxon>
        <taxon>Hymenobacter</taxon>
    </lineage>
</organism>
<proteinExistence type="predicted"/>
<keyword evidence="3" id="KW-1185">Reference proteome</keyword>
<dbReference type="Proteomes" id="UP001501153">
    <property type="component" value="Unassembled WGS sequence"/>
</dbReference>
<sequence>MRFFLGAALAGLSLLFSPTAAQAQHGRQVRRFDSQGRPYYRGPLRLTAGLGGAMYNGDLGGLPESFVGPAASLGVLYRLRPHLLIGSEFSYFEMGARDRLPERGVAFYSNHGMLTTFLRYDLLSDPSAYVASGSGTLPFQLYLQGGLGALLYNPRSYLGKSRPSSTTQYLPAERNDYPGMALVAPVGGGVSIRLNDEMRVGVEGAYYFSTSDHLDDVSKRGNPDQNDGFGTLLLKFDYTL</sequence>
<reference evidence="3" key="1">
    <citation type="journal article" date="2019" name="Int. J. Syst. Evol. Microbiol.">
        <title>The Global Catalogue of Microorganisms (GCM) 10K type strain sequencing project: providing services to taxonomists for standard genome sequencing and annotation.</title>
        <authorList>
            <consortium name="The Broad Institute Genomics Platform"/>
            <consortium name="The Broad Institute Genome Sequencing Center for Infectious Disease"/>
            <person name="Wu L."/>
            <person name="Ma J."/>
        </authorList>
    </citation>
    <scope>NUCLEOTIDE SEQUENCE [LARGE SCALE GENOMIC DNA]</scope>
    <source>
        <strain evidence="3">JCM 17923</strain>
    </source>
</reference>
<comment type="caution">
    <text evidence="2">The sequence shown here is derived from an EMBL/GenBank/DDBJ whole genome shotgun (WGS) entry which is preliminary data.</text>
</comment>
<dbReference type="EMBL" id="BAABGZ010000028">
    <property type="protein sequence ID" value="GAA4359075.1"/>
    <property type="molecule type" value="Genomic_DNA"/>
</dbReference>
<evidence type="ECO:0000313" key="3">
    <source>
        <dbReference type="Proteomes" id="UP001501153"/>
    </source>
</evidence>
<evidence type="ECO:0000313" key="2">
    <source>
        <dbReference type="EMBL" id="GAA4359075.1"/>
    </source>
</evidence>
<dbReference type="RefSeq" id="WP_345236426.1">
    <property type="nucleotide sequence ID" value="NZ_BAABGZ010000028.1"/>
</dbReference>
<feature type="signal peptide" evidence="1">
    <location>
        <begin position="1"/>
        <end position="23"/>
    </location>
</feature>
<evidence type="ECO:0000256" key="1">
    <source>
        <dbReference type="SAM" id="SignalP"/>
    </source>
</evidence>
<feature type="chain" id="PRO_5047163990" description="Outer membrane protein beta-barrel domain-containing protein" evidence="1">
    <location>
        <begin position="24"/>
        <end position="240"/>
    </location>
</feature>
<evidence type="ECO:0008006" key="4">
    <source>
        <dbReference type="Google" id="ProtNLM"/>
    </source>
</evidence>
<accession>A0ABP8IHP8</accession>